<dbReference type="EMBL" id="CAJZAI010000001">
    <property type="protein sequence ID" value="CAG9165207.1"/>
    <property type="molecule type" value="Genomic_DNA"/>
</dbReference>
<keyword evidence="2" id="KW-1185">Reference proteome</keyword>
<reference evidence="1 2" key="1">
    <citation type="submission" date="2021-08" db="EMBL/GenBank/DDBJ databases">
        <authorList>
            <person name="Peeters C."/>
        </authorList>
    </citation>
    <scope>NUCLEOTIDE SEQUENCE [LARGE SCALE GENOMIC DNA]</scope>
    <source>
        <strain evidence="1 2">LMG 23992</strain>
    </source>
</reference>
<dbReference type="Proteomes" id="UP000727654">
    <property type="component" value="Unassembled WGS sequence"/>
</dbReference>
<protein>
    <submittedName>
        <fullName evidence="1">Uncharacterized protein</fullName>
    </submittedName>
</protein>
<evidence type="ECO:0000313" key="1">
    <source>
        <dbReference type="EMBL" id="CAG9165207.1"/>
    </source>
</evidence>
<gene>
    <name evidence="1" type="ORF">LMG23992_00351</name>
</gene>
<accession>A0ABM8WD22</accession>
<comment type="caution">
    <text evidence="1">The sequence shown here is derived from an EMBL/GenBank/DDBJ whole genome shotgun (WGS) entry which is preliminary data.</text>
</comment>
<proteinExistence type="predicted"/>
<organism evidence="1 2">
    <name type="scientific">Cupriavidus laharis</name>
    <dbReference type="NCBI Taxonomy" id="151654"/>
    <lineage>
        <taxon>Bacteria</taxon>
        <taxon>Pseudomonadati</taxon>
        <taxon>Pseudomonadota</taxon>
        <taxon>Betaproteobacteria</taxon>
        <taxon>Burkholderiales</taxon>
        <taxon>Burkholderiaceae</taxon>
        <taxon>Cupriavidus</taxon>
    </lineage>
</organism>
<evidence type="ECO:0000313" key="2">
    <source>
        <dbReference type="Proteomes" id="UP000727654"/>
    </source>
</evidence>
<sequence>MVALLPALIDATKTLQQQMNGGSLHIPQICPWTVV</sequence>
<name>A0ABM8WD22_9BURK</name>